<feature type="compositionally biased region" description="Basic and acidic residues" evidence="1">
    <location>
        <begin position="203"/>
        <end position="214"/>
    </location>
</feature>
<feature type="compositionally biased region" description="Polar residues" evidence="1">
    <location>
        <begin position="432"/>
        <end position="455"/>
    </location>
</feature>
<feature type="compositionally biased region" description="Acidic residues" evidence="1">
    <location>
        <begin position="370"/>
        <end position="382"/>
    </location>
</feature>
<feature type="compositionally biased region" description="Polar residues" evidence="1">
    <location>
        <begin position="49"/>
        <end position="62"/>
    </location>
</feature>
<evidence type="ECO:0000313" key="3">
    <source>
        <dbReference type="Proteomes" id="UP001283361"/>
    </source>
</evidence>
<proteinExistence type="predicted"/>
<feature type="region of interest" description="Disordered" evidence="1">
    <location>
        <begin position="590"/>
        <end position="620"/>
    </location>
</feature>
<evidence type="ECO:0000256" key="1">
    <source>
        <dbReference type="SAM" id="MobiDB-lite"/>
    </source>
</evidence>
<organism evidence="2 3">
    <name type="scientific">Elysia crispata</name>
    <name type="common">lettuce slug</name>
    <dbReference type="NCBI Taxonomy" id="231223"/>
    <lineage>
        <taxon>Eukaryota</taxon>
        <taxon>Metazoa</taxon>
        <taxon>Spiralia</taxon>
        <taxon>Lophotrochozoa</taxon>
        <taxon>Mollusca</taxon>
        <taxon>Gastropoda</taxon>
        <taxon>Heterobranchia</taxon>
        <taxon>Euthyneura</taxon>
        <taxon>Panpulmonata</taxon>
        <taxon>Sacoglossa</taxon>
        <taxon>Placobranchoidea</taxon>
        <taxon>Plakobranchidae</taxon>
        <taxon>Elysia</taxon>
    </lineage>
</organism>
<feature type="region of interest" description="Disordered" evidence="1">
    <location>
        <begin position="28"/>
        <end position="95"/>
    </location>
</feature>
<feature type="region of interest" description="Disordered" evidence="1">
    <location>
        <begin position="188"/>
        <end position="467"/>
    </location>
</feature>
<dbReference type="Proteomes" id="UP001283361">
    <property type="component" value="Unassembled WGS sequence"/>
</dbReference>
<feature type="compositionally biased region" description="Basic and acidic residues" evidence="1">
    <location>
        <begin position="351"/>
        <end position="361"/>
    </location>
</feature>
<feature type="compositionally biased region" description="Polar residues" evidence="1">
    <location>
        <begin position="595"/>
        <end position="615"/>
    </location>
</feature>
<keyword evidence="3" id="KW-1185">Reference proteome</keyword>
<feature type="compositionally biased region" description="Polar residues" evidence="1">
    <location>
        <begin position="215"/>
        <end position="225"/>
    </location>
</feature>
<feature type="compositionally biased region" description="Basic residues" evidence="1">
    <location>
        <begin position="63"/>
        <end position="77"/>
    </location>
</feature>
<comment type="caution">
    <text evidence="2">The sequence shown here is derived from an EMBL/GenBank/DDBJ whole genome shotgun (WGS) entry which is preliminary data.</text>
</comment>
<feature type="compositionally biased region" description="Low complexity" evidence="1">
    <location>
        <begin position="338"/>
        <end position="350"/>
    </location>
</feature>
<name>A0AAE0Z7S0_9GAST</name>
<dbReference type="EMBL" id="JAWDGP010004442">
    <property type="protein sequence ID" value="KAK3764408.1"/>
    <property type="molecule type" value="Genomic_DNA"/>
</dbReference>
<accession>A0AAE0Z7S0</accession>
<gene>
    <name evidence="2" type="ORF">RRG08_040004</name>
</gene>
<dbReference type="AlphaFoldDB" id="A0AAE0Z7S0"/>
<feature type="compositionally biased region" description="Low complexity" evidence="1">
    <location>
        <begin position="275"/>
        <end position="285"/>
    </location>
</feature>
<feature type="compositionally biased region" description="Polar residues" evidence="1">
    <location>
        <begin position="638"/>
        <end position="649"/>
    </location>
</feature>
<evidence type="ECO:0000313" key="2">
    <source>
        <dbReference type="EMBL" id="KAK3764408.1"/>
    </source>
</evidence>
<sequence>MFLFPDRIDRGRLPHPSGVKVKKLCRRLSRPPAQTALKRGGPKRYLPSPTGSNTQCRDQYTSRSKRRGLRSKPRPHRKNTDAYSETANKEQEEHQLQPKFICFPVRDETDATALVEEIPEAAVYGSRSDKEESEPQISVEADSDSDMEARRRRRLLERVARVSCEDAALTAGNATTSWRSKVYNDEVASRPDIEVGGPRRRSKDSSRRSSRDSCDLNNAQDTIGFTESRESDEAASGDLLRRRSSRRLSDDSNCSDQLSERLAKRRAQRLEEAGDSSSLDSSFDSPRVHRNHRRQSQGGTERSEVGSHENGYQVKEGEFEVLRRKSRSFTGARDETSASRTSFATTSTPSVRRDPCQRSRDSAMSMDSNDPAEGDEEDDGESEEIRSLRRRRKLRRKQSEDSNTGGAREGVEDTKGRRSRNAMRWGDPDYNFPSSESNGSFRSCEEWSSSGQWTSKDSRTFSEDAPQGTVLEPWPLTIEGVINRLLDNNQVNHTSNNNNIINNNNNHNTQNGTTLSTSSSCGDIYSLAPTSGQSEGNNNVYREGNSNIDQVTQISAQTDPGLVDAHGQSQEVPVVETNEAERIGDILATGRSGLDNHSQALDEQPGSNLNHSGIQTKHCGDNDVLPNFSAFGSSASDLLTQSSTGNEATSGAKVRKKKVRKDKSALRKSSLNMASHPPEEVKLPTFHNNPLAVRFVRVPMSKFEVDELTRK</sequence>
<feature type="compositionally biased region" description="Basic and acidic residues" evidence="1">
    <location>
        <begin position="258"/>
        <end position="272"/>
    </location>
</feature>
<feature type="region of interest" description="Disordered" evidence="1">
    <location>
        <begin position="638"/>
        <end position="681"/>
    </location>
</feature>
<reference evidence="2" key="1">
    <citation type="journal article" date="2023" name="G3 (Bethesda)">
        <title>A reference genome for the long-term kleptoplast-retaining sea slug Elysia crispata morphotype clarki.</title>
        <authorList>
            <person name="Eastman K.E."/>
            <person name="Pendleton A.L."/>
            <person name="Shaikh M.A."/>
            <person name="Suttiyut T."/>
            <person name="Ogas R."/>
            <person name="Tomko P."/>
            <person name="Gavelis G."/>
            <person name="Widhalm J.R."/>
            <person name="Wisecaver J.H."/>
        </authorList>
    </citation>
    <scope>NUCLEOTIDE SEQUENCE</scope>
    <source>
        <strain evidence="2">ECLA1</strain>
    </source>
</reference>
<feature type="region of interest" description="Disordered" evidence="1">
    <location>
        <begin position="124"/>
        <end position="149"/>
    </location>
</feature>
<protein>
    <submittedName>
        <fullName evidence="2">Uncharacterized protein</fullName>
    </submittedName>
</protein>